<dbReference type="EMBL" id="PYAW01000006">
    <property type="protein sequence ID" value="PSL44226.1"/>
    <property type="molecule type" value="Genomic_DNA"/>
</dbReference>
<evidence type="ECO:0000313" key="4">
    <source>
        <dbReference type="Proteomes" id="UP000240971"/>
    </source>
</evidence>
<dbReference type="InterPro" id="IPR008278">
    <property type="entry name" value="4-PPantetheinyl_Trfase_dom"/>
</dbReference>
<dbReference type="Gene3D" id="3.90.470.20">
    <property type="entry name" value="4'-phosphopantetheinyl transferase domain"/>
    <property type="match status" value="1"/>
</dbReference>
<gene>
    <name evidence="3" type="ORF">CLV51_10691</name>
</gene>
<dbReference type="GO" id="GO:0008897">
    <property type="term" value="F:holo-[acyl-carrier-protein] synthase activity"/>
    <property type="evidence" value="ECO:0007669"/>
    <property type="project" value="InterPro"/>
</dbReference>
<feature type="domain" description="4'-phosphopantetheinyl transferase" evidence="2">
    <location>
        <begin position="120"/>
        <end position="192"/>
    </location>
</feature>
<evidence type="ECO:0000256" key="1">
    <source>
        <dbReference type="ARBA" id="ARBA00022679"/>
    </source>
</evidence>
<dbReference type="OrthoDB" id="9808281at2"/>
<evidence type="ECO:0000259" key="2">
    <source>
        <dbReference type="Pfam" id="PF01648"/>
    </source>
</evidence>
<dbReference type="Proteomes" id="UP000240971">
    <property type="component" value="Unassembled WGS sequence"/>
</dbReference>
<dbReference type="InterPro" id="IPR037143">
    <property type="entry name" value="4-PPantetheinyl_Trfase_dom_sf"/>
</dbReference>
<comment type="caution">
    <text evidence="3">The sequence shown here is derived from an EMBL/GenBank/DDBJ whole genome shotgun (WGS) entry which is preliminary data.</text>
</comment>
<sequence length="238" mass="25910">MNSLFLSTMISRKEQSFPVSIAISSLPAAALISRAHDYLHPDEYTTLTGAAQHHYLLGRHAAKLAAVDYTQANPTSICITPGVFGQPVLYCPVDSNIQVSIAHTRNSATAIVFPEWHPMAIDIEAITTDKEIPGLLPAEARLFASLSYSQAAWQLLLWTAKEALSKVLKTGLTTAMEIFSVAAIQVQGDFIVSTFTNFAQYKAISWIAGNMAWAIVLPERSQIDTNALEVLSGIKSNF</sequence>
<dbReference type="GO" id="GO:0000287">
    <property type="term" value="F:magnesium ion binding"/>
    <property type="evidence" value="ECO:0007669"/>
    <property type="project" value="InterPro"/>
</dbReference>
<dbReference type="Pfam" id="PF01648">
    <property type="entry name" value="ACPS"/>
    <property type="match status" value="1"/>
</dbReference>
<keyword evidence="4" id="KW-1185">Reference proteome</keyword>
<dbReference type="AlphaFoldDB" id="A0A2P8HDB6"/>
<organism evidence="3 4">
    <name type="scientific">Chitinophaga niastensis</name>
    <dbReference type="NCBI Taxonomy" id="536980"/>
    <lineage>
        <taxon>Bacteria</taxon>
        <taxon>Pseudomonadati</taxon>
        <taxon>Bacteroidota</taxon>
        <taxon>Chitinophagia</taxon>
        <taxon>Chitinophagales</taxon>
        <taxon>Chitinophagaceae</taxon>
        <taxon>Chitinophaga</taxon>
    </lineage>
</organism>
<evidence type="ECO:0000313" key="3">
    <source>
        <dbReference type="EMBL" id="PSL44226.1"/>
    </source>
</evidence>
<keyword evidence="1 3" id="KW-0808">Transferase</keyword>
<protein>
    <submittedName>
        <fullName evidence="3">Phosphopantetheinyl transferase</fullName>
    </submittedName>
</protein>
<dbReference type="SUPFAM" id="SSF56214">
    <property type="entry name" value="4'-phosphopantetheinyl transferase"/>
    <property type="match status" value="2"/>
</dbReference>
<accession>A0A2P8HDB6</accession>
<name>A0A2P8HDB6_CHINA</name>
<reference evidence="3 4" key="1">
    <citation type="submission" date="2018-03" db="EMBL/GenBank/DDBJ databases">
        <title>Genomic Encyclopedia of Archaeal and Bacterial Type Strains, Phase II (KMG-II): from individual species to whole genera.</title>
        <authorList>
            <person name="Goeker M."/>
        </authorList>
    </citation>
    <scope>NUCLEOTIDE SEQUENCE [LARGE SCALE GENOMIC DNA]</scope>
    <source>
        <strain evidence="3 4">DSM 24859</strain>
    </source>
</reference>
<dbReference type="RefSeq" id="WP_158267127.1">
    <property type="nucleotide sequence ID" value="NZ_PYAW01000006.1"/>
</dbReference>
<proteinExistence type="predicted"/>